<dbReference type="EMBL" id="UGCP01000002">
    <property type="protein sequence ID" value="STI83369.1"/>
    <property type="molecule type" value="Genomic_DNA"/>
</dbReference>
<dbReference type="AlphaFoldDB" id="A0A376U1Z2"/>
<proteinExistence type="predicted"/>
<accession>A0A376U1Z2</accession>
<protein>
    <submittedName>
        <fullName evidence="1">Uncharacterized protein</fullName>
    </submittedName>
</protein>
<organism evidence="1 2">
    <name type="scientific">Escherichia coli</name>
    <dbReference type="NCBI Taxonomy" id="562"/>
    <lineage>
        <taxon>Bacteria</taxon>
        <taxon>Pseudomonadati</taxon>
        <taxon>Pseudomonadota</taxon>
        <taxon>Gammaproteobacteria</taxon>
        <taxon>Enterobacterales</taxon>
        <taxon>Enterobacteriaceae</taxon>
        <taxon>Escherichia</taxon>
    </lineage>
</organism>
<evidence type="ECO:0000313" key="1">
    <source>
        <dbReference type="EMBL" id="STI83369.1"/>
    </source>
</evidence>
<name>A0A376U1Z2_ECOLX</name>
<evidence type="ECO:0000313" key="2">
    <source>
        <dbReference type="Proteomes" id="UP000254079"/>
    </source>
</evidence>
<reference evidence="1 2" key="1">
    <citation type="submission" date="2018-06" db="EMBL/GenBank/DDBJ databases">
        <authorList>
            <consortium name="Pathogen Informatics"/>
            <person name="Doyle S."/>
        </authorList>
    </citation>
    <scope>NUCLEOTIDE SEQUENCE [LARGE SCALE GENOMIC DNA]</scope>
    <source>
        <strain evidence="1 2">NCTC8622</strain>
    </source>
</reference>
<dbReference type="Proteomes" id="UP000254079">
    <property type="component" value="Unassembled WGS sequence"/>
</dbReference>
<gene>
    <name evidence="1" type="ORF">NCTC8622_02391</name>
</gene>
<sequence>MQFHAAPAKAFIQQMRECRSLTEVPFPATLTGKGFGEVWQVWRFVRGDDFRFYTLAIMGEKGLGYGLANLLMGDPRQQLGEVGPRGNALR</sequence>